<comment type="subcellular location">
    <subcellularLocation>
        <location evidence="3">Cell junction</location>
    </subcellularLocation>
    <subcellularLocation>
        <location evidence="2">Cytoplasm</location>
        <location evidence="2">Cytoskeleton</location>
    </subcellularLocation>
    <subcellularLocation>
        <location evidence="1">Endomembrane system</location>
        <topology evidence="1">Peripheral membrane protein</topology>
    </subcellularLocation>
</comment>
<keyword evidence="10" id="KW-0965">Cell junction</keyword>
<dbReference type="AlphaFoldDB" id="A0AA88I343"/>
<dbReference type="PANTHER" id="PTHR10554:SF12">
    <property type="entry name" value="IP02644P"/>
    <property type="match status" value="1"/>
</dbReference>
<keyword evidence="8" id="KW-0106">Calcium</keyword>
<feature type="domain" description="PDZ" evidence="14">
    <location>
        <begin position="74"/>
        <end position="157"/>
    </location>
</feature>
<keyword evidence="5" id="KW-0963">Cytoplasm</keyword>
<dbReference type="InterPro" id="IPR055108">
    <property type="entry name" value="Syntrophin_4th"/>
</dbReference>
<dbReference type="InterPro" id="IPR015482">
    <property type="entry name" value="Syntrophin"/>
</dbReference>
<dbReference type="GO" id="GO:0005856">
    <property type="term" value="C:cytoskeleton"/>
    <property type="evidence" value="ECO:0007669"/>
    <property type="project" value="UniProtKB-SubCell"/>
</dbReference>
<dbReference type="PANTHER" id="PTHR10554">
    <property type="entry name" value="SYNTROPHIN"/>
    <property type="match status" value="1"/>
</dbReference>
<gene>
    <name evidence="15" type="ORF">QYM36_002529</name>
</gene>
<evidence type="ECO:0000256" key="7">
    <source>
        <dbReference type="ARBA" id="ARBA00022737"/>
    </source>
</evidence>
<dbReference type="InterPro" id="IPR036034">
    <property type="entry name" value="PDZ_sf"/>
</dbReference>
<dbReference type="Proteomes" id="UP001187531">
    <property type="component" value="Unassembled WGS sequence"/>
</dbReference>
<evidence type="ECO:0000313" key="15">
    <source>
        <dbReference type="EMBL" id="KAK2722003.1"/>
    </source>
</evidence>
<keyword evidence="9" id="KW-0112">Calmodulin-binding</keyword>
<dbReference type="GO" id="GO:0005198">
    <property type="term" value="F:structural molecule activity"/>
    <property type="evidence" value="ECO:0007669"/>
    <property type="project" value="InterPro"/>
</dbReference>
<dbReference type="Gene3D" id="2.30.29.30">
    <property type="entry name" value="Pleckstrin-homology domain (PH domain)/Phosphotyrosine-binding domain (PTB)"/>
    <property type="match status" value="1"/>
</dbReference>
<evidence type="ECO:0000256" key="9">
    <source>
        <dbReference type="ARBA" id="ARBA00022860"/>
    </source>
</evidence>
<dbReference type="GO" id="GO:0012505">
    <property type="term" value="C:endomembrane system"/>
    <property type="evidence" value="ECO:0007669"/>
    <property type="project" value="UniProtKB-SubCell"/>
</dbReference>
<evidence type="ECO:0000259" key="14">
    <source>
        <dbReference type="PROSITE" id="PS50106"/>
    </source>
</evidence>
<name>A0AA88I343_ARTSF</name>
<evidence type="ECO:0000256" key="3">
    <source>
        <dbReference type="ARBA" id="ARBA00004282"/>
    </source>
</evidence>
<keyword evidence="7" id="KW-0677">Repeat</keyword>
<dbReference type="SUPFAM" id="SSF50729">
    <property type="entry name" value="PH domain-like"/>
    <property type="match status" value="1"/>
</dbReference>
<evidence type="ECO:0000256" key="1">
    <source>
        <dbReference type="ARBA" id="ARBA00004184"/>
    </source>
</evidence>
<dbReference type="FunFam" id="2.30.42.10:FF:000052">
    <property type="entry name" value="Syntrophin beta 1"/>
    <property type="match status" value="1"/>
</dbReference>
<keyword evidence="6" id="KW-0597">Phosphoprotein</keyword>
<evidence type="ECO:0000256" key="2">
    <source>
        <dbReference type="ARBA" id="ARBA00004245"/>
    </source>
</evidence>
<evidence type="ECO:0000256" key="13">
    <source>
        <dbReference type="ARBA" id="ARBA00023212"/>
    </source>
</evidence>
<protein>
    <recommendedName>
        <fullName evidence="14">PDZ domain-containing protein</fullName>
    </recommendedName>
</protein>
<keyword evidence="12" id="KW-0009">Actin-binding</keyword>
<comment type="caution">
    <text evidence="15">The sequence shown here is derived from an EMBL/GenBank/DDBJ whole genome shotgun (WGS) entry which is preliminary data.</text>
</comment>
<evidence type="ECO:0000256" key="11">
    <source>
        <dbReference type="ARBA" id="ARBA00023136"/>
    </source>
</evidence>
<keyword evidence="16" id="KW-1185">Reference proteome</keyword>
<dbReference type="PROSITE" id="PS50106">
    <property type="entry name" value="PDZ"/>
    <property type="match status" value="1"/>
</dbReference>
<organism evidence="15 16">
    <name type="scientific">Artemia franciscana</name>
    <name type="common">Brine shrimp</name>
    <name type="synonym">Artemia sanfranciscana</name>
    <dbReference type="NCBI Taxonomy" id="6661"/>
    <lineage>
        <taxon>Eukaryota</taxon>
        <taxon>Metazoa</taxon>
        <taxon>Ecdysozoa</taxon>
        <taxon>Arthropoda</taxon>
        <taxon>Crustacea</taxon>
        <taxon>Branchiopoda</taxon>
        <taxon>Anostraca</taxon>
        <taxon>Artemiidae</taxon>
        <taxon>Artemia</taxon>
    </lineage>
</organism>
<dbReference type="CDD" id="cd06801">
    <property type="entry name" value="PDZ_syntrophin-like"/>
    <property type="match status" value="1"/>
</dbReference>
<dbReference type="InterPro" id="IPR041428">
    <property type="entry name" value="PHsplit_syntrophin"/>
</dbReference>
<evidence type="ECO:0000256" key="10">
    <source>
        <dbReference type="ARBA" id="ARBA00022949"/>
    </source>
</evidence>
<sequence length="549" mass="60502">MTSYERSGALEIYAKGSWHKALVSLEAGYLFVTVESCNDVSNQDPVDGAVNGIGDALSSDHKSLEAAPSGKKRLVRVIKPESSGLGISIKGGAENKMPILISKIFKGMAADLTEQLYVGDAILSVNGEDMRNATHDDAVKALKQAGKIVELEVVSSFFVSVKYMKEVTPYMLKSAILNDIGWQLQRTFMSTEPPETPSGLSSDTRFIPLQLCYLTRNFKCLDNDSRVIEIHSPDTVHSLFLRAQSTAEASLWFNALHTGLAVAASKALADYCHVLAKTLNTSVISTWGWMGMMSNHQEAMFRRSSTLGLSASSDQLRTPLRKGSFMGSASEQQSFGNENEWTAAFGIITDKDLLLYSSVPWSVDGLKSHAARLPLVMTRLVSSNPGSPTSTLLLNALSSNTSYSKFTLRTGTSRGVIQRHFRVEAGRELTNWCRAIVQGSHNAVENQREFHWECTWRGQHCHLSIHLDKGICLAADDAPSTQCSPPRVMWQYSFEKLRITSDDGLRLMKFVFYGPDGEKELDFHTCPKPVVFTLHSILATKMTRLGLAT</sequence>
<dbReference type="GO" id="GO:0003779">
    <property type="term" value="F:actin binding"/>
    <property type="evidence" value="ECO:0007669"/>
    <property type="project" value="UniProtKB-KW"/>
</dbReference>
<dbReference type="GO" id="GO:0016010">
    <property type="term" value="C:dystrophin-associated glycoprotein complex"/>
    <property type="evidence" value="ECO:0007669"/>
    <property type="project" value="TreeGrafter"/>
</dbReference>
<keyword evidence="11" id="KW-0472">Membrane</keyword>
<evidence type="ECO:0000256" key="8">
    <source>
        <dbReference type="ARBA" id="ARBA00022837"/>
    </source>
</evidence>
<dbReference type="Pfam" id="PF18012">
    <property type="entry name" value="PH_17"/>
    <property type="match status" value="1"/>
</dbReference>
<keyword evidence="13" id="KW-0206">Cytoskeleton</keyword>
<evidence type="ECO:0000256" key="12">
    <source>
        <dbReference type="ARBA" id="ARBA00023203"/>
    </source>
</evidence>
<evidence type="ECO:0000313" key="16">
    <source>
        <dbReference type="Proteomes" id="UP001187531"/>
    </source>
</evidence>
<accession>A0AA88I343</accession>
<comment type="similarity">
    <text evidence="4">Belongs to the syntrophin family.</text>
</comment>
<dbReference type="Pfam" id="PF23012">
    <property type="entry name" value="Syntrophin_4th"/>
    <property type="match status" value="1"/>
</dbReference>
<dbReference type="InterPro" id="IPR001478">
    <property type="entry name" value="PDZ"/>
</dbReference>
<dbReference type="EMBL" id="JAVRJZ010000005">
    <property type="protein sequence ID" value="KAK2722003.1"/>
    <property type="molecule type" value="Genomic_DNA"/>
</dbReference>
<evidence type="ECO:0000256" key="6">
    <source>
        <dbReference type="ARBA" id="ARBA00022553"/>
    </source>
</evidence>
<evidence type="ECO:0000256" key="4">
    <source>
        <dbReference type="ARBA" id="ARBA00010798"/>
    </source>
</evidence>
<dbReference type="InterPro" id="IPR011993">
    <property type="entry name" value="PH-like_dom_sf"/>
</dbReference>
<dbReference type="GO" id="GO:0070161">
    <property type="term" value="C:anchoring junction"/>
    <property type="evidence" value="ECO:0007669"/>
    <property type="project" value="UniProtKB-SubCell"/>
</dbReference>
<dbReference type="Gene3D" id="2.30.42.10">
    <property type="match status" value="1"/>
</dbReference>
<proteinExistence type="inferred from homology"/>
<dbReference type="Pfam" id="PF00595">
    <property type="entry name" value="PDZ"/>
    <property type="match status" value="1"/>
</dbReference>
<dbReference type="SUPFAM" id="SSF50156">
    <property type="entry name" value="PDZ domain-like"/>
    <property type="match status" value="1"/>
</dbReference>
<dbReference type="SMART" id="SM00228">
    <property type="entry name" value="PDZ"/>
    <property type="match status" value="1"/>
</dbReference>
<evidence type="ECO:0000256" key="5">
    <source>
        <dbReference type="ARBA" id="ARBA00022490"/>
    </source>
</evidence>
<reference evidence="15" key="1">
    <citation type="submission" date="2023-07" db="EMBL/GenBank/DDBJ databases">
        <title>Chromosome-level genome assembly of Artemia franciscana.</title>
        <authorList>
            <person name="Jo E."/>
        </authorList>
    </citation>
    <scope>NUCLEOTIDE SEQUENCE</scope>
    <source>
        <tissue evidence="15">Whole body</tissue>
    </source>
</reference>
<dbReference type="GO" id="GO:0005516">
    <property type="term" value="F:calmodulin binding"/>
    <property type="evidence" value="ECO:0007669"/>
    <property type="project" value="UniProtKB-KW"/>
</dbReference>